<feature type="domain" description="DM2" evidence="4">
    <location>
        <begin position="30"/>
        <end position="115"/>
    </location>
</feature>
<dbReference type="InterPro" id="IPR036128">
    <property type="entry name" value="Plus3-like_sf"/>
</dbReference>
<protein>
    <submittedName>
        <fullName evidence="5">Uncharacterized protein</fullName>
    </submittedName>
</protein>
<comment type="caution">
    <text evidence="5">The sequence shown here is derived from an EMBL/GenBank/DDBJ whole genome shotgun (WGS) entry which is preliminary data.</text>
</comment>
<feature type="region of interest" description="Disordered" evidence="1">
    <location>
        <begin position="120"/>
        <end position="153"/>
    </location>
</feature>
<keyword evidence="6" id="KW-1185">Reference proteome</keyword>
<dbReference type="SMART" id="SM00444">
    <property type="entry name" value="GYF"/>
    <property type="match status" value="1"/>
</dbReference>
<dbReference type="Proteomes" id="UP001443914">
    <property type="component" value="Unassembled WGS sequence"/>
</dbReference>
<dbReference type="PANTHER" id="PTHR46851:SF11">
    <property type="entry name" value="GYF DOMAIN-CONTAINING PROTEIN"/>
    <property type="match status" value="1"/>
</dbReference>
<dbReference type="AlphaFoldDB" id="A0AAW1HB43"/>
<dbReference type="GO" id="GO:0003677">
    <property type="term" value="F:DNA binding"/>
    <property type="evidence" value="ECO:0007669"/>
    <property type="project" value="InterPro"/>
</dbReference>
<dbReference type="SMART" id="SM00719">
    <property type="entry name" value="Plus3"/>
    <property type="match status" value="1"/>
</dbReference>
<dbReference type="InterPro" id="IPR045894">
    <property type="entry name" value="At5g08430-like"/>
</dbReference>
<dbReference type="CDD" id="cd10567">
    <property type="entry name" value="SWIB-MDM2_like"/>
    <property type="match status" value="1"/>
</dbReference>
<dbReference type="Gene3D" id="3.30.1490.40">
    <property type="match status" value="1"/>
</dbReference>
<evidence type="ECO:0000256" key="1">
    <source>
        <dbReference type="SAM" id="MobiDB-lite"/>
    </source>
</evidence>
<dbReference type="SUPFAM" id="SSF55277">
    <property type="entry name" value="GYF domain"/>
    <property type="match status" value="1"/>
</dbReference>
<accession>A0AAW1HB43</accession>
<evidence type="ECO:0000259" key="2">
    <source>
        <dbReference type="PROSITE" id="PS50829"/>
    </source>
</evidence>
<evidence type="ECO:0000313" key="6">
    <source>
        <dbReference type="Proteomes" id="UP001443914"/>
    </source>
</evidence>
<reference evidence="5" key="1">
    <citation type="submission" date="2024-03" db="EMBL/GenBank/DDBJ databases">
        <title>WGS assembly of Saponaria officinalis var. Norfolk2.</title>
        <authorList>
            <person name="Jenkins J."/>
            <person name="Shu S."/>
            <person name="Grimwood J."/>
            <person name="Barry K."/>
            <person name="Goodstein D."/>
            <person name="Schmutz J."/>
            <person name="Leebens-Mack J."/>
            <person name="Osbourn A."/>
        </authorList>
    </citation>
    <scope>NUCLEOTIDE SEQUENCE [LARGE SCALE GENOMIC DNA]</scope>
    <source>
        <strain evidence="5">JIC</strain>
    </source>
</reference>
<dbReference type="EMBL" id="JBDFQZ010000012">
    <property type="protein sequence ID" value="KAK9673235.1"/>
    <property type="molecule type" value="Genomic_DNA"/>
</dbReference>
<dbReference type="InterPro" id="IPR003121">
    <property type="entry name" value="SWIB_MDM2_domain"/>
</dbReference>
<dbReference type="Gene3D" id="1.10.245.10">
    <property type="entry name" value="SWIB/MDM2 domain"/>
    <property type="match status" value="1"/>
</dbReference>
<dbReference type="Pfam" id="PF02213">
    <property type="entry name" value="GYF"/>
    <property type="match status" value="1"/>
</dbReference>
<dbReference type="InterPro" id="IPR035445">
    <property type="entry name" value="GYF-like_dom_sf"/>
</dbReference>
<organism evidence="5 6">
    <name type="scientific">Saponaria officinalis</name>
    <name type="common">Common soapwort</name>
    <name type="synonym">Lychnis saponaria</name>
    <dbReference type="NCBI Taxonomy" id="3572"/>
    <lineage>
        <taxon>Eukaryota</taxon>
        <taxon>Viridiplantae</taxon>
        <taxon>Streptophyta</taxon>
        <taxon>Embryophyta</taxon>
        <taxon>Tracheophyta</taxon>
        <taxon>Spermatophyta</taxon>
        <taxon>Magnoliopsida</taxon>
        <taxon>eudicotyledons</taxon>
        <taxon>Gunneridae</taxon>
        <taxon>Pentapetalae</taxon>
        <taxon>Caryophyllales</taxon>
        <taxon>Caryophyllaceae</taxon>
        <taxon>Caryophylleae</taxon>
        <taxon>Saponaria</taxon>
    </lineage>
</organism>
<dbReference type="Gene3D" id="3.90.70.200">
    <property type="entry name" value="Plus-3 domain"/>
    <property type="match status" value="1"/>
</dbReference>
<dbReference type="SUPFAM" id="SSF47592">
    <property type="entry name" value="SWIB/MDM2 domain"/>
    <property type="match status" value="1"/>
</dbReference>
<evidence type="ECO:0000259" key="4">
    <source>
        <dbReference type="PROSITE" id="PS51925"/>
    </source>
</evidence>
<dbReference type="PANTHER" id="PTHR46851">
    <property type="entry name" value="OS01G0884500 PROTEIN"/>
    <property type="match status" value="1"/>
</dbReference>
<name>A0AAW1HB43_SAPOF</name>
<proteinExistence type="predicted"/>
<dbReference type="InterPro" id="IPR036885">
    <property type="entry name" value="SWIB_MDM2_dom_sf"/>
</dbReference>
<dbReference type="Pfam" id="PF02201">
    <property type="entry name" value="SWIB"/>
    <property type="match status" value="1"/>
</dbReference>
<dbReference type="Pfam" id="PF03126">
    <property type="entry name" value="Plus-3"/>
    <property type="match status" value="1"/>
</dbReference>
<dbReference type="InterPro" id="IPR004343">
    <property type="entry name" value="Plus-3_dom"/>
</dbReference>
<dbReference type="PROSITE" id="PS50829">
    <property type="entry name" value="GYF"/>
    <property type="match status" value="1"/>
</dbReference>
<feature type="domain" description="Plus3" evidence="3">
    <location>
        <begin position="164"/>
        <end position="294"/>
    </location>
</feature>
<sequence length="639" mass="72766">MFHLEAMDGFWVEDGGQAFTPRSYRKAKRKLKFNGWGSWELIDFLKSIGKDTIKPLSHYDVTNIVNQYVIDCKLIHPEKKKRVVCDERLQILFGGKKQSVFRNKIHDLLEPHLVANHVDSEDERYSSEENEDVSLSKRQKLSNSDKMTLPRKKNAEVPKSSLAAICPENIKLVYLKRSLVLELLRYPQTFESKVVGSYVKTKSDPYDIYQKNSHQLQLVTGVKEVASAGDNRSAMLQIAGVSMTEGVNVSALSDDDFSEEECEDLRRRFKDGLLKQPTVGELEQKAIMLHEDITKHWLARELRLLKIRTDQANEKGWRHRVMEYADRRKLLETPAEQSRLLNEIPSVLPEKVEQEIIPEDSPDCVNQKTDDLPKADDWDWEPCYNSSAKGVSPKVSSKQGSQEQCRYVSRPVQVVTRNNGDALPSSPHEATPLVTEQAKTENNGQIKPPMELNHISFGRIEAPRTESNRHSVSLSPAQKDVLDAVRVQTESNRHAVSLSPVQKDVLDAVRVQTESNRHAVSLSPVQKDALDAVRVQTEKGIDARVEDPKPKKVEVITLSDDEEEVQIPSRTKIAFPNIEHFTWHYLDPMGRVQGPFSLASLKRWSDLGYFQPGFRVWTSSQRPEQAVLLSNILQHVFPC</sequence>
<dbReference type="InterPro" id="IPR003169">
    <property type="entry name" value="GYF"/>
</dbReference>
<evidence type="ECO:0000313" key="5">
    <source>
        <dbReference type="EMBL" id="KAK9673235.1"/>
    </source>
</evidence>
<evidence type="ECO:0000259" key="3">
    <source>
        <dbReference type="PROSITE" id="PS51360"/>
    </source>
</evidence>
<dbReference type="PROSITE" id="PS51925">
    <property type="entry name" value="SWIB_MDM2"/>
    <property type="match status" value="1"/>
</dbReference>
<dbReference type="SUPFAM" id="SSF159042">
    <property type="entry name" value="Plus3-like"/>
    <property type="match status" value="1"/>
</dbReference>
<dbReference type="PROSITE" id="PS51360">
    <property type="entry name" value="PLUS3"/>
    <property type="match status" value="1"/>
</dbReference>
<dbReference type="Pfam" id="PF25980">
    <property type="entry name" value="NERD_plant"/>
    <property type="match status" value="1"/>
</dbReference>
<feature type="domain" description="GYF" evidence="2">
    <location>
        <begin position="580"/>
        <end position="634"/>
    </location>
</feature>
<gene>
    <name evidence="5" type="ORF">RND81_12G155000</name>
</gene>
<dbReference type="InterPro" id="IPR058668">
    <property type="entry name" value="NERD_dom"/>
</dbReference>